<dbReference type="Gramene" id="Pp3c20_20040V3.2">
    <property type="protein sequence ID" value="Pp3c20_20040V3.2"/>
    <property type="gene ID" value="Pp3c20_20040"/>
</dbReference>
<reference evidence="1 2" key="1">
    <citation type="journal article" date="2008" name="Science">
        <title>The Physcomitrella genome reveals evolutionary insights into the conquest of land by plants.</title>
        <authorList>
            <person name="Rensing S."/>
            <person name="Lang D."/>
            <person name="Zimmer A."/>
            <person name="Terry A."/>
            <person name="Salamov A."/>
            <person name="Shapiro H."/>
            <person name="Nishiyama T."/>
            <person name="Perroud P.-F."/>
            <person name="Lindquist E."/>
            <person name="Kamisugi Y."/>
            <person name="Tanahashi T."/>
            <person name="Sakakibara K."/>
            <person name="Fujita T."/>
            <person name="Oishi K."/>
            <person name="Shin-I T."/>
            <person name="Kuroki Y."/>
            <person name="Toyoda A."/>
            <person name="Suzuki Y."/>
            <person name="Hashimoto A."/>
            <person name="Yamaguchi K."/>
            <person name="Sugano A."/>
            <person name="Kohara Y."/>
            <person name="Fujiyama A."/>
            <person name="Anterola A."/>
            <person name="Aoki S."/>
            <person name="Ashton N."/>
            <person name="Barbazuk W.B."/>
            <person name="Barker E."/>
            <person name="Bennetzen J."/>
            <person name="Bezanilla M."/>
            <person name="Blankenship R."/>
            <person name="Cho S.H."/>
            <person name="Dutcher S."/>
            <person name="Estelle M."/>
            <person name="Fawcett J.A."/>
            <person name="Gundlach H."/>
            <person name="Hanada K."/>
            <person name="Heyl A."/>
            <person name="Hicks K.A."/>
            <person name="Hugh J."/>
            <person name="Lohr M."/>
            <person name="Mayer K."/>
            <person name="Melkozernov A."/>
            <person name="Murata T."/>
            <person name="Nelson D."/>
            <person name="Pils B."/>
            <person name="Prigge M."/>
            <person name="Reiss B."/>
            <person name="Renner T."/>
            <person name="Rombauts S."/>
            <person name="Rushton P."/>
            <person name="Sanderfoot A."/>
            <person name="Schween G."/>
            <person name="Shiu S.-H."/>
            <person name="Stueber K."/>
            <person name="Theodoulou F.L."/>
            <person name="Tu H."/>
            <person name="Van de Peer Y."/>
            <person name="Verrier P.J."/>
            <person name="Waters E."/>
            <person name="Wood A."/>
            <person name="Yang L."/>
            <person name="Cove D."/>
            <person name="Cuming A."/>
            <person name="Hasebe M."/>
            <person name="Lucas S."/>
            <person name="Mishler D.B."/>
            <person name="Reski R."/>
            <person name="Grigoriev I."/>
            <person name="Quatrano R.S."/>
            <person name="Boore J.L."/>
        </authorList>
    </citation>
    <scope>NUCLEOTIDE SEQUENCE [LARGE SCALE GENOMIC DNA]</scope>
    <source>
        <strain evidence="1 2">cv. Gransden 2004</strain>
    </source>
</reference>
<dbReference type="AlphaFoldDB" id="A0A7I4FDB2"/>
<keyword evidence="2" id="KW-1185">Reference proteome</keyword>
<accession>A0A7I4FDB2</accession>
<protein>
    <submittedName>
        <fullName evidence="1">Uncharacterized protein</fullName>
    </submittedName>
</protein>
<reference evidence="1" key="3">
    <citation type="submission" date="2020-12" db="UniProtKB">
        <authorList>
            <consortium name="EnsemblPlants"/>
        </authorList>
    </citation>
    <scope>IDENTIFICATION</scope>
</reference>
<sequence length="56" mass="6139">MLSVVEFVSSAVEEFSSHVAKHLIGCLGISVVEGYYDLAKDCEAVRSPQLLIQEQI</sequence>
<dbReference type="Proteomes" id="UP000006727">
    <property type="component" value="Chromosome 20"/>
</dbReference>
<dbReference type="Gramene" id="Pp3c20_20040V3.3">
    <property type="protein sequence ID" value="Pp3c20_20040V3.3"/>
    <property type="gene ID" value="Pp3c20_20040"/>
</dbReference>
<evidence type="ECO:0000313" key="2">
    <source>
        <dbReference type="Proteomes" id="UP000006727"/>
    </source>
</evidence>
<proteinExistence type="predicted"/>
<dbReference type="InParanoid" id="A0A7I4FDB2"/>
<reference evidence="1 2" key="2">
    <citation type="journal article" date="2018" name="Plant J.">
        <title>The Physcomitrella patens chromosome-scale assembly reveals moss genome structure and evolution.</title>
        <authorList>
            <person name="Lang D."/>
            <person name="Ullrich K.K."/>
            <person name="Murat F."/>
            <person name="Fuchs J."/>
            <person name="Jenkins J."/>
            <person name="Haas F.B."/>
            <person name="Piednoel M."/>
            <person name="Gundlach H."/>
            <person name="Van Bel M."/>
            <person name="Meyberg R."/>
            <person name="Vives C."/>
            <person name="Morata J."/>
            <person name="Symeonidi A."/>
            <person name="Hiss M."/>
            <person name="Muchero W."/>
            <person name="Kamisugi Y."/>
            <person name="Saleh O."/>
            <person name="Blanc G."/>
            <person name="Decker E.L."/>
            <person name="van Gessel N."/>
            <person name="Grimwood J."/>
            <person name="Hayes R.D."/>
            <person name="Graham S.W."/>
            <person name="Gunter L.E."/>
            <person name="McDaniel S.F."/>
            <person name="Hoernstein S.N.W."/>
            <person name="Larsson A."/>
            <person name="Li F.W."/>
            <person name="Perroud P.F."/>
            <person name="Phillips J."/>
            <person name="Ranjan P."/>
            <person name="Rokshar D.S."/>
            <person name="Rothfels C.J."/>
            <person name="Schneider L."/>
            <person name="Shu S."/>
            <person name="Stevenson D.W."/>
            <person name="Thummler F."/>
            <person name="Tillich M."/>
            <person name="Villarreal Aguilar J.C."/>
            <person name="Widiez T."/>
            <person name="Wong G.K."/>
            <person name="Wymore A."/>
            <person name="Zhang Y."/>
            <person name="Zimmer A.D."/>
            <person name="Quatrano R.S."/>
            <person name="Mayer K.F.X."/>
            <person name="Goodstein D."/>
            <person name="Casacuberta J.M."/>
            <person name="Vandepoele K."/>
            <person name="Reski R."/>
            <person name="Cuming A.C."/>
            <person name="Tuskan G.A."/>
            <person name="Maumus F."/>
            <person name="Salse J."/>
            <person name="Schmutz J."/>
            <person name="Rensing S.A."/>
        </authorList>
    </citation>
    <scope>NUCLEOTIDE SEQUENCE [LARGE SCALE GENOMIC DNA]</scope>
    <source>
        <strain evidence="1 2">cv. Gransden 2004</strain>
    </source>
</reference>
<name>A0A7I4FDB2_PHYPA</name>
<dbReference type="EnsemblPlants" id="Pp3c20_20040V3.2">
    <property type="protein sequence ID" value="Pp3c20_20040V3.2"/>
    <property type="gene ID" value="Pp3c20_20040"/>
</dbReference>
<dbReference type="EMBL" id="ABEU02000020">
    <property type="status" value="NOT_ANNOTATED_CDS"/>
    <property type="molecule type" value="Genomic_DNA"/>
</dbReference>
<dbReference type="EnsemblPlants" id="Pp3c20_20040V3.3">
    <property type="protein sequence ID" value="Pp3c20_20040V3.3"/>
    <property type="gene ID" value="Pp3c20_20040"/>
</dbReference>
<organism evidence="1 2">
    <name type="scientific">Physcomitrium patens</name>
    <name type="common">Spreading-leaved earth moss</name>
    <name type="synonym">Physcomitrella patens</name>
    <dbReference type="NCBI Taxonomy" id="3218"/>
    <lineage>
        <taxon>Eukaryota</taxon>
        <taxon>Viridiplantae</taxon>
        <taxon>Streptophyta</taxon>
        <taxon>Embryophyta</taxon>
        <taxon>Bryophyta</taxon>
        <taxon>Bryophytina</taxon>
        <taxon>Bryopsida</taxon>
        <taxon>Funariidae</taxon>
        <taxon>Funariales</taxon>
        <taxon>Funariaceae</taxon>
        <taxon>Physcomitrium</taxon>
    </lineage>
</organism>
<evidence type="ECO:0000313" key="1">
    <source>
        <dbReference type="EnsemblPlants" id="Pp3c20_20040V3.3"/>
    </source>
</evidence>